<comment type="caution">
    <text evidence="7">The sequence shown here is derived from an EMBL/GenBank/DDBJ whole genome shotgun (WGS) entry which is preliminary data.</text>
</comment>
<dbReference type="EMBL" id="QZFU01000045">
    <property type="protein sequence ID" value="RJO69031.1"/>
    <property type="molecule type" value="Genomic_DNA"/>
</dbReference>
<evidence type="ECO:0000256" key="3">
    <source>
        <dbReference type="ARBA" id="ARBA00022112"/>
    </source>
</evidence>
<dbReference type="FunFam" id="3.40.1390.30:FF:000001">
    <property type="entry name" value="GTP cyclohydrolase 1 type 2"/>
    <property type="match status" value="1"/>
</dbReference>
<feature type="binding site" evidence="6">
    <location>
        <position position="337"/>
    </location>
    <ligand>
        <name>a divalent metal cation</name>
        <dbReference type="ChEBI" id="CHEBI:60240"/>
        <label>1</label>
    </ligand>
</feature>
<proteinExistence type="inferred from homology"/>
<dbReference type="Pfam" id="PF01784">
    <property type="entry name" value="DUF34_NIF3"/>
    <property type="match status" value="1"/>
</dbReference>
<feature type="binding site" evidence="6">
    <location>
        <position position="65"/>
    </location>
    <ligand>
        <name>a divalent metal cation</name>
        <dbReference type="ChEBI" id="CHEBI:60240"/>
        <label>1</label>
    </ligand>
</feature>
<dbReference type="SUPFAM" id="SSF102705">
    <property type="entry name" value="NIF3 (NGG1p interacting factor 3)-like"/>
    <property type="match status" value="1"/>
</dbReference>
<sequence length="373" mass="38788">MTSLAEVVEVLDAAYPPRLAESWDSVGLVCGDPGDPVRRVLFAVDATAGVVEEAITWGAQALVVHHPLLLRGVDTVAADTPKGALLHRLIRGGCALFTAHTNADSADPGVSDALAAALGLTVTGPIAAKPESAVDSWTVHVPAGSADAVLTAMFAAGAGGAGDYRECALRVPAVGQFRPVGQANPTIGARGELTLVDEERLEVVASPAARSAVLAALRAAHPYEEPAYQVTERAELSSPRGLGRIGALPTPEPLRAFTARVASALPATVWGVRAAGDPERMIRTVAVCGGAGDSFLDTVARLGVDAYVTADLRHHPADEHLRKHGPALIDAAHWATEFPWCAQAEQVLRAALPDVQTRICTLRTDPWTVAAGQ</sequence>
<evidence type="ECO:0000256" key="5">
    <source>
        <dbReference type="PIRNR" id="PIRNR037489"/>
    </source>
</evidence>
<organism evidence="7 8">
    <name type="scientific">Nocardia panacis</name>
    <dbReference type="NCBI Taxonomy" id="2340916"/>
    <lineage>
        <taxon>Bacteria</taxon>
        <taxon>Bacillati</taxon>
        <taxon>Actinomycetota</taxon>
        <taxon>Actinomycetes</taxon>
        <taxon>Mycobacteriales</taxon>
        <taxon>Nocardiaceae</taxon>
        <taxon>Nocardia</taxon>
    </lineage>
</organism>
<feature type="binding site" evidence="6">
    <location>
        <position position="333"/>
    </location>
    <ligand>
        <name>a divalent metal cation</name>
        <dbReference type="ChEBI" id="CHEBI:60240"/>
        <label>1</label>
    </ligand>
</feature>
<reference evidence="7 8" key="1">
    <citation type="submission" date="2018-09" db="EMBL/GenBank/DDBJ databases">
        <title>YIM PH21274 draft genome.</title>
        <authorList>
            <person name="Miao C."/>
        </authorList>
    </citation>
    <scope>NUCLEOTIDE SEQUENCE [LARGE SCALE GENOMIC DNA]</scope>
    <source>
        <strain evidence="7 8">YIM PH 21724</strain>
    </source>
</reference>
<name>A0A3A4JZT7_9NOCA</name>
<dbReference type="AlphaFoldDB" id="A0A3A4JZT7"/>
<gene>
    <name evidence="7" type="ORF">D5S18_30595</name>
</gene>
<dbReference type="InterPro" id="IPR036069">
    <property type="entry name" value="DUF34/NIF3_sf"/>
</dbReference>
<dbReference type="InterPro" id="IPR015867">
    <property type="entry name" value="N-reg_PII/ATP_PRibTrfase_C"/>
</dbReference>
<evidence type="ECO:0000313" key="8">
    <source>
        <dbReference type="Proteomes" id="UP000266677"/>
    </source>
</evidence>
<protein>
    <recommendedName>
        <fullName evidence="3 5">GTP cyclohydrolase 1 type 2 homolog</fullName>
    </recommendedName>
</protein>
<feature type="binding site" evidence="6">
    <location>
        <position position="104"/>
    </location>
    <ligand>
        <name>a divalent metal cation</name>
        <dbReference type="ChEBI" id="CHEBI:60240"/>
        <label>1</label>
    </ligand>
</feature>
<dbReference type="Gene3D" id="3.40.1390.30">
    <property type="entry name" value="NIF3 (NGG1p interacting factor 3)-like"/>
    <property type="match status" value="1"/>
</dbReference>
<dbReference type="RefSeq" id="WP_120044614.1">
    <property type="nucleotide sequence ID" value="NZ_QZFU01000045.1"/>
</dbReference>
<comment type="subunit">
    <text evidence="2">Homohexamer.</text>
</comment>
<evidence type="ECO:0000256" key="2">
    <source>
        <dbReference type="ARBA" id="ARBA00011643"/>
    </source>
</evidence>
<feature type="binding site" evidence="6">
    <location>
        <position position="66"/>
    </location>
    <ligand>
        <name>a divalent metal cation</name>
        <dbReference type="ChEBI" id="CHEBI:60240"/>
        <label>1</label>
    </ligand>
</feature>
<dbReference type="NCBIfam" id="TIGR00486">
    <property type="entry name" value="YbgI_SA1388"/>
    <property type="match status" value="1"/>
</dbReference>
<evidence type="ECO:0000256" key="1">
    <source>
        <dbReference type="ARBA" id="ARBA00006964"/>
    </source>
</evidence>
<evidence type="ECO:0000313" key="7">
    <source>
        <dbReference type="EMBL" id="RJO69031.1"/>
    </source>
</evidence>
<dbReference type="GO" id="GO:0046872">
    <property type="term" value="F:metal ion binding"/>
    <property type="evidence" value="ECO:0007669"/>
    <property type="project" value="UniProtKB-UniRule"/>
</dbReference>
<dbReference type="Proteomes" id="UP000266677">
    <property type="component" value="Unassembled WGS sequence"/>
</dbReference>
<evidence type="ECO:0000256" key="4">
    <source>
        <dbReference type="ARBA" id="ARBA00022723"/>
    </source>
</evidence>
<dbReference type="PANTHER" id="PTHR13799">
    <property type="entry name" value="NGG1 INTERACTING FACTOR 3"/>
    <property type="match status" value="1"/>
</dbReference>
<accession>A0A3A4JZT7</accession>
<dbReference type="OrthoDB" id="9795763at2"/>
<dbReference type="PANTHER" id="PTHR13799:SF14">
    <property type="entry name" value="GTP CYCLOHYDROLASE 1 TYPE 2 HOMOLOG"/>
    <property type="match status" value="1"/>
</dbReference>
<dbReference type="InterPro" id="IPR017221">
    <property type="entry name" value="DUF34/NIF3_bac"/>
</dbReference>
<keyword evidence="8" id="KW-1185">Reference proteome</keyword>
<dbReference type="Gene3D" id="3.30.70.120">
    <property type="match status" value="1"/>
</dbReference>
<keyword evidence="4 5" id="KW-0479">Metal-binding</keyword>
<dbReference type="PIRSF" id="PIRSF037489">
    <property type="entry name" value="UCP037489_NIF3_YqfO"/>
    <property type="match status" value="1"/>
</dbReference>
<comment type="similarity">
    <text evidence="1 5">Belongs to the GTP cyclohydrolase I type 2/NIF3 family.</text>
</comment>
<evidence type="ECO:0000256" key="6">
    <source>
        <dbReference type="PIRSR" id="PIRSR602678-1"/>
    </source>
</evidence>
<dbReference type="GO" id="GO:0005737">
    <property type="term" value="C:cytoplasm"/>
    <property type="evidence" value="ECO:0007669"/>
    <property type="project" value="TreeGrafter"/>
</dbReference>
<dbReference type="InterPro" id="IPR002678">
    <property type="entry name" value="DUF34/NIF3"/>
</dbReference>